<protein>
    <submittedName>
        <fullName evidence="8">Conjugal transfer protein TraI</fullName>
    </submittedName>
</protein>
<evidence type="ECO:0000313" key="8">
    <source>
        <dbReference type="EMBL" id="OAF16564.1"/>
    </source>
</evidence>
<keyword evidence="9" id="KW-1185">Reference proteome</keyword>
<comment type="caution">
    <text evidence="8">The sequence shown here is derived from an EMBL/GenBank/DDBJ whole genome shotgun (WGS) entry which is preliminary data.</text>
</comment>
<dbReference type="Proteomes" id="UP000076959">
    <property type="component" value="Unassembled WGS sequence"/>
</dbReference>
<gene>
    <name evidence="8" type="ORF">AYJ54_05270</name>
</gene>
<feature type="region of interest" description="Disordered" evidence="6">
    <location>
        <begin position="1"/>
        <end position="29"/>
    </location>
</feature>
<dbReference type="GO" id="GO:0016020">
    <property type="term" value="C:membrane"/>
    <property type="evidence" value="ECO:0007669"/>
    <property type="project" value="UniProtKB-SubCell"/>
</dbReference>
<evidence type="ECO:0000256" key="1">
    <source>
        <dbReference type="ARBA" id="ARBA00004167"/>
    </source>
</evidence>
<dbReference type="STRING" id="1505087.AYJ54_05270"/>
<reference evidence="8 9" key="1">
    <citation type="submission" date="2016-03" db="EMBL/GenBank/DDBJ databases">
        <title>Draft Genome Sequence of the Strain BR 10245 (Bradyrhizobium sp.) isolated from nodules of Centrolobium paraense.</title>
        <authorList>
            <person name="Simoes-Araujo J.L.Sr."/>
            <person name="Barauna A.C."/>
            <person name="Silva K."/>
            <person name="Zilli J.E."/>
        </authorList>
    </citation>
    <scope>NUCLEOTIDE SEQUENCE [LARGE SCALE GENOMIC DNA]</scope>
    <source>
        <strain evidence="8 9">BR 10245</strain>
    </source>
</reference>
<proteinExistence type="inferred from homology"/>
<evidence type="ECO:0000256" key="5">
    <source>
        <dbReference type="ARBA" id="ARBA00023136"/>
    </source>
</evidence>
<feature type="transmembrane region" description="Helical" evidence="7">
    <location>
        <begin position="47"/>
        <end position="67"/>
    </location>
</feature>
<sequence length="406" mass="43591">MSNPEDLIGREPARPESREEPESREQIAQSLRLRPDRPRVARLSRKALIAAAGLTLAAVSGAILWALQRTEKRESTAEELYSTDHHTIADEVSTLPKDYAAIPRDVPRLGPPLPGDLGRPIVAAQAQTQSGSLAMIDAEKQRSNQESEAARTSKLFASTNIRQTAVTTPPSETSAIGAASSDEAFAQNGQDRKLAFVNASVDRRTTSPDRLRKAASPFVVQAGTVIPAALITGIRSDLPGQITAQVTENVYDTPTGRSRLIPQGARLIGIYDSQVAFGQSRVLLVWTRLIMPNGRSIVLERQPGADVAGYAGLEDQVDNHWKELLGAAALSTLLSVGTEVNSGADTGTSNGALIQALRRGAGESLSQAGDQVVRRNLNIQPTLTIRPGFPVRVIVNRDLVLEPYRG</sequence>
<dbReference type="AlphaFoldDB" id="A0A176Z8S4"/>
<comment type="similarity">
    <text evidence="2">Belongs to the TrbI/VirB10 family.</text>
</comment>
<keyword evidence="4 7" id="KW-1133">Transmembrane helix</keyword>
<evidence type="ECO:0000256" key="4">
    <source>
        <dbReference type="ARBA" id="ARBA00022989"/>
    </source>
</evidence>
<dbReference type="InterPro" id="IPR005498">
    <property type="entry name" value="T4SS_VirB10/TraB/TrbI"/>
</dbReference>
<dbReference type="CDD" id="cd16429">
    <property type="entry name" value="VirB10"/>
    <property type="match status" value="1"/>
</dbReference>
<organism evidence="8 9">
    <name type="scientific">Bradyrhizobium centrolobii</name>
    <dbReference type="NCBI Taxonomy" id="1505087"/>
    <lineage>
        <taxon>Bacteria</taxon>
        <taxon>Pseudomonadati</taxon>
        <taxon>Pseudomonadota</taxon>
        <taxon>Alphaproteobacteria</taxon>
        <taxon>Hyphomicrobiales</taxon>
        <taxon>Nitrobacteraceae</taxon>
        <taxon>Bradyrhizobium</taxon>
    </lineage>
</organism>
<dbReference type="Pfam" id="PF03743">
    <property type="entry name" value="TrbI"/>
    <property type="match status" value="1"/>
</dbReference>
<dbReference type="EMBL" id="LUUB01000013">
    <property type="protein sequence ID" value="OAF16564.1"/>
    <property type="molecule type" value="Genomic_DNA"/>
</dbReference>
<keyword evidence="3 7" id="KW-0812">Transmembrane</keyword>
<dbReference type="Gene3D" id="2.40.128.260">
    <property type="entry name" value="Type IV secretion system, VirB10/TraB/TrbI"/>
    <property type="match status" value="1"/>
</dbReference>
<evidence type="ECO:0000256" key="2">
    <source>
        <dbReference type="ARBA" id="ARBA00010265"/>
    </source>
</evidence>
<evidence type="ECO:0000313" key="9">
    <source>
        <dbReference type="Proteomes" id="UP000076959"/>
    </source>
</evidence>
<dbReference type="RefSeq" id="WP_063696084.1">
    <property type="nucleotide sequence ID" value="NZ_LUUB01000013.1"/>
</dbReference>
<evidence type="ECO:0000256" key="6">
    <source>
        <dbReference type="SAM" id="MobiDB-lite"/>
    </source>
</evidence>
<feature type="compositionally biased region" description="Basic and acidic residues" evidence="6">
    <location>
        <begin position="7"/>
        <end position="25"/>
    </location>
</feature>
<comment type="subcellular location">
    <subcellularLocation>
        <location evidence="1">Membrane</location>
        <topology evidence="1">Single-pass membrane protein</topology>
    </subcellularLocation>
</comment>
<keyword evidence="5 7" id="KW-0472">Membrane</keyword>
<accession>A0A176Z8S4</accession>
<evidence type="ECO:0000256" key="3">
    <source>
        <dbReference type="ARBA" id="ARBA00022692"/>
    </source>
</evidence>
<name>A0A176Z8S4_9BRAD</name>
<dbReference type="OrthoDB" id="9807354at2"/>
<dbReference type="InterPro" id="IPR042217">
    <property type="entry name" value="T4SS_VirB10/TrbI"/>
</dbReference>
<evidence type="ECO:0000256" key="7">
    <source>
        <dbReference type="SAM" id="Phobius"/>
    </source>
</evidence>